<keyword evidence="3" id="KW-1185">Reference proteome</keyword>
<evidence type="ECO:0000256" key="1">
    <source>
        <dbReference type="SAM" id="MobiDB-lite"/>
    </source>
</evidence>
<proteinExistence type="predicted"/>
<dbReference type="AlphaFoldDB" id="A0A4Z2H9A0"/>
<sequence length="227" mass="25760">MKLEAVVVTVVWVEEEEYLRALARKVHITALQVVGSEGQLGRGRRHGPEETRQQRVHNSREHVDDEPRHIIFRATVHICAAAAAGPRRAACRARARAAPSPDVRPVAVSQHMVNPERRCEGEIPNKDKSHLETDVRLLVRLGRDREDITVEVDLKTKAEDTPIQLHTSLSPLAAANAVRAKNRKETKGRAQKKVVTIDLMSASIRETRREERRREIKTREEKETGKR</sequence>
<comment type="caution">
    <text evidence="2">The sequence shown here is derived from an EMBL/GenBank/DDBJ whole genome shotgun (WGS) entry which is preliminary data.</text>
</comment>
<evidence type="ECO:0000313" key="2">
    <source>
        <dbReference type="EMBL" id="TNN61835.1"/>
    </source>
</evidence>
<evidence type="ECO:0000313" key="3">
    <source>
        <dbReference type="Proteomes" id="UP000314294"/>
    </source>
</evidence>
<dbReference type="EMBL" id="SRLO01000307">
    <property type="protein sequence ID" value="TNN61835.1"/>
    <property type="molecule type" value="Genomic_DNA"/>
</dbReference>
<accession>A0A4Z2H9A0</accession>
<gene>
    <name evidence="2" type="ORF">EYF80_027952</name>
</gene>
<feature type="compositionally biased region" description="Basic and acidic residues" evidence="1">
    <location>
        <begin position="46"/>
        <end position="63"/>
    </location>
</feature>
<organism evidence="2 3">
    <name type="scientific">Liparis tanakae</name>
    <name type="common">Tanaka's snailfish</name>
    <dbReference type="NCBI Taxonomy" id="230148"/>
    <lineage>
        <taxon>Eukaryota</taxon>
        <taxon>Metazoa</taxon>
        <taxon>Chordata</taxon>
        <taxon>Craniata</taxon>
        <taxon>Vertebrata</taxon>
        <taxon>Euteleostomi</taxon>
        <taxon>Actinopterygii</taxon>
        <taxon>Neopterygii</taxon>
        <taxon>Teleostei</taxon>
        <taxon>Neoteleostei</taxon>
        <taxon>Acanthomorphata</taxon>
        <taxon>Eupercaria</taxon>
        <taxon>Perciformes</taxon>
        <taxon>Cottioidei</taxon>
        <taxon>Cottales</taxon>
        <taxon>Liparidae</taxon>
        <taxon>Liparis</taxon>
    </lineage>
</organism>
<feature type="region of interest" description="Disordered" evidence="1">
    <location>
        <begin position="38"/>
        <end position="63"/>
    </location>
</feature>
<dbReference type="Proteomes" id="UP000314294">
    <property type="component" value="Unassembled WGS sequence"/>
</dbReference>
<name>A0A4Z2H9A0_9TELE</name>
<reference evidence="2 3" key="1">
    <citation type="submission" date="2019-03" db="EMBL/GenBank/DDBJ databases">
        <title>First draft genome of Liparis tanakae, snailfish: a comprehensive survey of snailfish specific genes.</title>
        <authorList>
            <person name="Kim W."/>
            <person name="Song I."/>
            <person name="Jeong J.-H."/>
            <person name="Kim D."/>
            <person name="Kim S."/>
            <person name="Ryu S."/>
            <person name="Song J.Y."/>
            <person name="Lee S.K."/>
        </authorList>
    </citation>
    <scope>NUCLEOTIDE SEQUENCE [LARGE SCALE GENOMIC DNA]</scope>
    <source>
        <tissue evidence="2">Muscle</tissue>
    </source>
</reference>
<feature type="region of interest" description="Disordered" evidence="1">
    <location>
        <begin position="206"/>
        <end position="227"/>
    </location>
</feature>
<protein>
    <submittedName>
        <fullName evidence="2">Uncharacterized protein</fullName>
    </submittedName>
</protein>